<dbReference type="SUPFAM" id="SSF75304">
    <property type="entry name" value="Amidase signature (AS) enzymes"/>
    <property type="match status" value="1"/>
</dbReference>
<keyword evidence="4" id="KW-0378">Hydrolase</keyword>
<dbReference type="AlphaFoldDB" id="A0A6A5KDR4"/>
<comment type="similarity">
    <text evidence="2">Belongs to the amidase family.</text>
</comment>
<evidence type="ECO:0000259" key="7">
    <source>
        <dbReference type="Pfam" id="PF01425"/>
    </source>
</evidence>
<feature type="domain" description="Amidase" evidence="7">
    <location>
        <begin position="77"/>
        <end position="522"/>
    </location>
</feature>
<feature type="active site" description="Charge relay system" evidence="5">
    <location>
        <position position="133"/>
    </location>
</feature>
<name>A0A6A5KDR4_9PLEO</name>
<dbReference type="Gene3D" id="3.90.1300.10">
    <property type="entry name" value="Amidase signature (AS) domain"/>
    <property type="match status" value="1"/>
</dbReference>
<sequence>MASTWEQVAAAKQASLAESIPSAFRIPHHRCPPESQLDVTTWPKDSGWFTSKELQITESTASHILQSIASKAWSAEEVTVAFCKRAAAAHQLTNCLSDAFFDEAVQQAKALDEHLERTGQVLGPLHGLPISLKDNFNIKGKDSTIGFTALVNQPAEYNATLVDILERLGAVRFCKTNVPTAMMIAESVNNTFGRTVNPLNRKLTSGGSSGGESALIAFGGSPLGVGTDIGGSLRIPAACVGIFTLRPSAGRFPTQRCRSGLAGQEAVQSVNGPMGRTLEDIILYSKSIVDAQPWKMDPKMLPLQWRVVEPPKKLKLAVLWNDGICLPTPPVTRALKETAEKLKEAGHDIVEWDPKLHQTALDVLARMFVADGGKTVEALLGITGEPYRPEMQMYADAQELGVYGMWRLHLERSELQREYLEQWMSIEGLDGILAPTTPYASVPHGDFKYVGYTGVYNVVDYSAVSFPCGVSVDKALDQHSSDYKAQSTFCEAAHNSYDAGLLHGMPVSLQLVAQRLEEEKVLAMTETVLRAIQ</sequence>
<proteinExistence type="inferred from homology"/>
<keyword evidence="9" id="KW-1185">Reference proteome</keyword>
<dbReference type="EMBL" id="ML975335">
    <property type="protein sequence ID" value="KAF1832584.1"/>
    <property type="molecule type" value="Genomic_DNA"/>
</dbReference>
<gene>
    <name evidence="8" type="ORF">BDW02DRAFT_420360</name>
</gene>
<feature type="active site" description="Charge relay system" evidence="5">
    <location>
        <position position="208"/>
    </location>
</feature>
<feature type="binding site" evidence="6">
    <location>
        <position position="208"/>
    </location>
    <ligand>
        <name>substrate</name>
    </ligand>
</feature>
<evidence type="ECO:0000256" key="3">
    <source>
        <dbReference type="ARBA" id="ARBA00012922"/>
    </source>
</evidence>
<evidence type="ECO:0000256" key="5">
    <source>
        <dbReference type="PIRSR" id="PIRSR001221-1"/>
    </source>
</evidence>
<feature type="binding site" evidence="6">
    <location>
        <position position="182"/>
    </location>
    <ligand>
        <name>substrate</name>
    </ligand>
</feature>
<organism evidence="8 9">
    <name type="scientific">Decorospora gaudefroyi</name>
    <dbReference type="NCBI Taxonomy" id="184978"/>
    <lineage>
        <taxon>Eukaryota</taxon>
        <taxon>Fungi</taxon>
        <taxon>Dikarya</taxon>
        <taxon>Ascomycota</taxon>
        <taxon>Pezizomycotina</taxon>
        <taxon>Dothideomycetes</taxon>
        <taxon>Pleosporomycetidae</taxon>
        <taxon>Pleosporales</taxon>
        <taxon>Pleosporineae</taxon>
        <taxon>Pleosporaceae</taxon>
        <taxon>Decorospora</taxon>
    </lineage>
</organism>
<dbReference type="OrthoDB" id="6428749at2759"/>
<dbReference type="PANTHER" id="PTHR46072:SF11">
    <property type="entry name" value="AMIDASE-RELATED"/>
    <property type="match status" value="1"/>
</dbReference>
<evidence type="ECO:0000256" key="4">
    <source>
        <dbReference type="ARBA" id="ARBA00022801"/>
    </source>
</evidence>
<reference evidence="8" key="1">
    <citation type="submission" date="2020-01" db="EMBL/GenBank/DDBJ databases">
        <authorList>
            <consortium name="DOE Joint Genome Institute"/>
            <person name="Haridas S."/>
            <person name="Albert R."/>
            <person name="Binder M."/>
            <person name="Bloem J."/>
            <person name="Labutti K."/>
            <person name="Salamov A."/>
            <person name="Andreopoulos B."/>
            <person name="Baker S.E."/>
            <person name="Barry K."/>
            <person name="Bills G."/>
            <person name="Bluhm B.H."/>
            <person name="Cannon C."/>
            <person name="Castanera R."/>
            <person name="Culley D.E."/>
            <person name="Daum C."/>
            <person name="Ezra D."/>
            <person name="Gonzalez J.B."/>
            <person name="Henrissat B."/>
            <person name="Kuo A."/>
            <person name="Liang C."/>
            <person name="Lipzen A."/>
            <person name="Lutzoni F."/>
            <person name="Magnuson J."/>
            <person name="Mondo S."/>
            <person name="Nolan M."/>
            <person name="Ohm R."/>
            <person name="Pangilinan J."/>
            <person name="Park H.-J."/>
            <person name="Ramirez L."/>
            <person name="Alfaro M."/>
            <person name="Sun H."/>
            <person name="Tritt A."/>
            <person name="Yoshinaga Y."/>
            <person name="Zwiers L.-H."/>
            <person name="Turgeon B.G."/>
            <person name="Goodwin S.B."/>
            <person name="Spatafora J.W."/>
            <person name="Crous P.W."/>
            <person name="Grigoriev I.V."/>
        </authorList>
    </citation>
    <scope>NUCLEOTIDE SEQUENCE</scope>
    <source>
        <strain evidence="8">P77</strain>
    </source>
</reference>
<evidence type="ECO:0000256" key="1">
    <source>
        <dbReference type="ARBA" id="ARBA00001311"/>
    </source>
</evidence>
<comment type="catalytic activity">
    <reaction evidence="1">
        <text>a monocarboxylic acid amide + H2O = a monocarboxylate + NH4(+)</text>
        <dbReference type="Rhea" id="RHEA:12020"/>
        <dbReference type="ChEBI" id="CHEBI:15377"/>
        <dbReference type="ChEBI" id="CHEBI:28938"/>
        <dbReference type="ChEBI" id="CHEBI:35757"/>
        <dbReference type="ChEBI" id="CHEBI:83628"/>
        <dbReference type="EC" id="3.5.1.4"/>
    </reaction>
</comment>
<evidence type="ECO:0000313" key="8">
    <source>
        <dbReference type="EMBL" id="KAF1832584.1"/>
    </source>
</evidence>
<accession>A0A6A5KDR4</accession>
<dbReference type="Proteomes" id="UP000800040">
    <property type="component" value="Unassembled WGS sequence"/>
</dbReference>
<dbReference type="GO" id="GO:0004040">
    <property type="term" value="F:amidase activity"/>
    <property type="evidence" value="ECO:0007669"/>
    <property type="project" value="UniProtKB-EC"/>
</dbReference>
<evidence type="ECO:0000256" key="6">
    <source>
        <dbReference type="PIRSR" id="PIRSR001221-2"/>
    </source>
</evidence>
<dbReference type="InterPro" id="IPR036928">
    <property type="entry name" value="AS_sf"/>
</dbReference>
<dbReference type="PROSITE" id="PS00571">
    <property type="entry name" value="AMIDASES"/>
    <property type="match status" value="1"/>
</dbReference>
<dbReference type="EC" id="3.5.1.4" evidence="3"/>
<dbReference type="Pfam" id="PF01425">
    <property type="entry name" value="Amidase"/>
    <property type="match status" value="1"/>
</dbReference>
<feature type="binding site" evidence="6">
    <location>
        <begin position="229"/>
        <end position="232"/>
    </location>
    <ligand>
        <name>substrate</name>
    </ligand>
</feature>
<evidence type="ECO:0000256" key="2">
    <source>
        <dbReference type="ARBA" id="ARBA00009199"/>
    </source>
</evidence>
<dbReference type="PANTHER" id="PTHR46072">
    <property type="entry name" value="AMIDASE-RELATED-RELATED"/>
    <property type="match status" value="1"/>
</dbReference>
<dbReference type="PIRSF" id="PIRSF001221">
    <property type="entry name" value="Amidase_fungi"/>
    <property type="match status" value="1"/>
</dbReference>
<evidence type="ECO:0000313" key="9">
    <source>
        <dbReference type="Proteomes" id="UP000800040"/>
    </source>
</evidence>
<dbReference type="InterPro" id="IPR020556">
    <property type="entry name" value="Amidase_CS"/>
</dbReference>
<dbReference type="InterPro" id="IPR023631">
    <property type="entry name" value="Amidase_dom"/>
</dbReference>
<feature type="active site" description="Acyl-ester intermediate" evidence="5">
    <location>
        <position position="232"/>
    </location>
</feature>
<protein>
    <recommendedName>
        <fullName evidence="3">amidase</fullName>
        <ecNumber evidence="3">3.5.1.4</ecNumber>
    </recommendedName>
</protein>